<comment type="caution">
    <text evidence="2">The sequence shown here is derived from an EMBL/GenBank/DDBJ whole genome shotgun (WGS) entry which is preliminary data.</text>
</comment>
<feature type="transmembrane region" description="Helical" evidence="1">
    <location>
        <begin position="170"/>
        <end position="197"/>
    </location>
</feature>
<proteinExistence type="predicted"/>
<feature type="transmembrane region" description="Helical" evidence="1">
    <location>
        <begin position="85"/>
        <end position="102"/>
    </location>
</feature>
<accession>A0AA42BAD8</accession>
<gene>
    <name evidence="2" type="ORF">NET02_11340</name>
</gene>
<organism evidence="2 3">
    <name type="scientific">Thermalbibacter longus</name>
    <dbReference type="NCBI Taxonomy" id="2951981"/>
    <lineage>
        <taxon>Bacteria</taxon>
        <taxon>Pseudomonadati</taxon>
        <taxon>Thermomicrobiota</taxon>
        <taxon>Thermomicrobia</taxon>
        <taxon>Thermomicrobiales</taxon>
        <taxon>Thermomicrobiaceae</taxon>
        <taxon>Thermalbibacter</taxon>
    </lineage>
</organism>
<reference evidence="2" key="1">
    <citation type="submission" date="2022-06" db="EMBL/GenBank/DDBJ databases">
        <title>CFH 74404 Thermomicrobiaceae sp.</title>
        <authorList>
            <person name="Ming H."/>
            <person name="Li W.-J."/>
            <person name="Zhao Z."/>
        </authorList>
    </citation>
    <scope>NUCLEOTIDE SEQUENCE</scope>
    <source>
        <strain evidence="2">CFH 74404</strain>
    </source>
</reference>
<evidence type="ECO:0000313" key="3">
    <source>
        <dbReference type="Proteomes" id="UP001165306"/>
    </source>
</evidence>
<keyword evidence="1" id="KW-1133">Transmembrane helix</keyword>
<dbReference type="Proteomes" id="UP001165306">
    <property type="component" value="Unassembled WGS sequence"/>
</dbReference>
<keyword evidence="1" id="KW-0812">Transmembrane</keyword>
<dbReference type="AlphaFoldDB" id="A0AA42BAD8"/>
<name>A0AA42BAD8_9BACT</name>
<keyword evidence="3" id="KW-1185">Reference proteome</keyword>
<dbReference type="EMBL" id="JAMSLR010000008">
    <property type="protein sequence ID" value="MCM8749746.1"/>
    <property type="molecule type" value="Genomic_DNA"/>
</dbReference>
<evidence type="ECO:0000256" key="1">
    <source>
        <dbReference type="SAM" id="Phobius"/>
    </source>
</evidence>
<feature type="transmembrane region" description="Helical" evidence="1">
    <location>
        <begin position="203"/>
        <end position="225"/>
    </location>
</feature>
<sequence length="324" mass="35050">MNVSQAGAGRTIPGVIDTIGSAYAMLNRQPYLVMMLVLLDLVYWLGPRLSPVGFTARVTQWLGQAGADSQAQSLVQDFGAQFDNLLLLLSVLIPTLVFALGVDRMPQLSALSWSVEVPWWLVPPLALTLAALGVLVGMGYLTMLGRLVRGQPAASTGLPRAALRNGLTMIGVYLVLLGLFVLILMPAIITSVLSVIIGIEALILPIVSLFLFALSLWAFLLTFFVEEAIVLSQAGPLRALYLSYHLLRSQFWPAVRFIVVVMIIQTGAPIALSLFTATPWGVPFALVSYAYLITGLALASMIFYRDRISLVLAQQASRTVSSES</sequence>
<feature type="transmembrane region" description="Helical" evidence="1">
    <location>
        <begin position="122"/>
        <end position="141"/>
    </location>
</feature>
<evidence type="ECO:0000313" key="2">
    <source>
        <dbReference type="EMBL" id="MCM8749746.1"/>
    </source>
</evidence>
<feature type="transmembrane region" description="Helical" evidence="1">
    <location>
        <begin position="281"/>
        <end position="304"/>
    </location>
</feature>
<dbReference type="RefSeq" id="WP_284057530.1">
    <property type="nucleotide sequence ID" value="NZ_JAMSLR010000008.1"/>
</dbReference>
<feature type="transmembrane region" description="Helical" evidence="1">
    <location>
        <begin position="254"/>
        <end position="275"/>
    </location>
</feature>
<protein>
    <submittedName>
        <fullName evidence="2">Uncharacterized protein</fullName>
    </submittedName>
</protein>
<keyword evidence="1" id="KW-0472">Membrane</keyword>